<dbReference type="EMBL" id="JAMOIL010000004">
    <property type="protein sequence ID" value="MCM0619593.1"/>
    <property type="molecule type" value="Genomic_DNA"/>
</dbReference>
<accession>A0A9X2D5J7</accession>
<reference evidence="1" key="1">
    <citation type="submission" date="2022-05" db="EMBL/GenBank/DDBJ databases">
        <authorList>
            <person name="Tuo L."/>
        </authorList>
    </citation>
    <scope>NUCLEOTIDE SEQUENCE</scope>
    <source>
        <strain evidence="1">BSK12Z-4</strain>
    </source>
</reference>
<organism evidence="1 2">
    <name type="scientific">Nocardioides bruguierae</name>
    <dbReference type="NCBI Taxonomy" id="2945102"/>
    <lineage>
        <taxon>Bacteria</taxon>
        <taxon>Bacillati</taxon>
        <taxon>Actinomycetota</taxon>
        <taxon>Actinomycetes</taxon>
        <taxon>Propionibacteriales</taxon>
        <taxon>Nocardioidaceae</taxon>
        <taxon>Nocardioides</taxon>
    </lineage>
</organism>
<protein>
    <submittedName>
        <fullName evidence="1">Uncharacterized protein</fullName>
    </submittedName>
</protein>
<feature type="non-terminal residue" evidence="1">
    <location>
        <position position="1"/>
    </location>
</feature>
<comment type="caution">
    <text evidence="1">The sequence shown here is derived from an EMBL/GenBank/DDBJ whole genome shotgun (WGS) entry which is preliminary data.</text>
</comment>
<name>A0A9X2D5J7_9ACTN</name>
<evidence type="ECO:0000313" key="2">
    <source>
        <dbReference type="Proteomes" id="UP001139485"/>
    </source>
</evidence>
<keyword evidence="2" id="KW-1185">Reference proteome</keyword>
<dbReference type="RefSeq" id="WP_250826400.1">
    <property type="nucleotide sequence ID" value="NZ_JAMOIL010000004.1"/>
</dbReference>
<sequence length="205" mass="22063">STGDYSNQAERAARRTERLTVKLNESRDAAQKTADDFITLGESLDDGEVSLRKWIRQLERQADALRNFRRNAIEAAERGLNKGLITALEEAGSAGALRMRQLANASDEEIDRANRAWQRGQREVNRYVDAIGGIPPVAPTEVTADTSPALQALQSLQNQIDSLDGSVIDIGIRTPSLSGMGPQIGFAAGGHVTHQHAPAPAALTA</sequence>
<dbReference type="AlphaFoldDB" id="A0A9X2D5J7"/>
<dbReference type="Proteomes" id="UP001139485">
    <property type="component" value="Unassembled WGS sequence"/>
</dbReference>
<gene>
    <name evidence="1" type="ORF">M8330_04710</name>
</gene>
<evidence type="ECO:0000313" key="1">
    <source>
        <dbReference type="EMBL" id="MCM0619593.1"/>
    </source>
</evidence>
<proteinExistence type="predicted"/>